<dbReference type="InterPro" id="IPR005119">
    <property type="entry name" value="LysR_subst-bd"/>
</dbReference>
<comment type="similarity">
    <text evidence="1">Belongs to the LysR transcriptional regulatory family.</text>
</comment>
<protein>
    <submittedName>
        <fullName evidence="6">LysR family transcriptional regulator</fullName>
    </submittedName>
</protein>
<dbReference type="SUPFAM" id="SSF53850">
    <property type="entry name" value="Periplasmic binding protein-like II"/>
    <property type="match status" value="1"/>
</dbReference>
<dbReference type="Proteomes" id="UP001191082">
    <property type="component" value="Unassembled WGS sequence"/>
</dbReference>
<dbReference type="RefSeq" id="WP_138863235.1">
    <property type="nucleotide sequence ID" value="NZ_VCPC01000002.1"/>
</dbReference>
<dbReference type="Gene3D" id="1.10.10.10">
    <property type="entry name" value="Winged helix-like DNA-binding domain superfamily/Winged helix DNA-binding domain"/>
    <property type="match status" value="1"/>
</dbReference>
<dbReference type="SUPFAM" id="SSF46785">
    <property type="entry name" value="Winged helix' DNA-binding domain"/>
    <property type="match status" value="1"/>
</dbReference>
<keyword evidence="4" id="KW-0804">Transcription</keyword>
<evidence type="ECO:0000256" key="3">
    <source>
        <dbReference type="ARBA" id="ARBA00023125"/>
    </source>
</evidence>
<dbReference type="EMBL" id="VCPC01000002">
    <property type="protein sequence ID" value="TMV12681.1"/>
    <property type="molecule type" value="Genomic_DNA"/>
</dbReference>
<evidence type="ECO:0000256" key="4">
    <source>
        <dbReference type="ARBA" id="ARBA00023163"/>
    </source>
</evidence>
<evidence type="ECO:0000259" key="5">
    <source>
        <dbReference type="PROSITE" id="PS50931"/>
    </source>
</evidence>
<evidence type="ECO:0000256" key="1">
    <source>
        <dbReference type="ARBA" id="ARBA00009437"/>
    </source>
</evidence>
<dbReference type="PANTHER" id="PTHR30346">
    <property type="entry name" value="TRANSCRIPTIONAL DUAL REGULATOR HCAR-RELATED"/>
    <property type="match status" value="1"/>
</dbReference>
<comment type="caution">
    <text evidence="6">The sequence shown here is derived from an EMBL/GenBank/DDBJ whole genome shotgun (WGS) entry which is preliminary data.</text>
</comment>
<reference evidence="6 7" key="1">
    <citation type="submission" date="2019-05" db="EMBL/GenBank/DDBJ databases">
        <title>Marivita sp. nov. isolated from sea sediment.</title>
        <authorList>
            <person name="Kim W."/>
        </authorList>
    </citation>
    <scope>NUCLEOTIDE SEQUENCE [LARGE SCALE GENOMIC DNA]</scope>
    <source>
        <strain evidence="6 7">CAU 1492</strain>
    </source>
</reference>
<evidence type="ECO:0000313" key="7">
    <source>
        <dbReference type="Proteomes" id="UP001191082"/>
    </source>
</evidence>
<dbReference type="InterPro" id="IPR000847">
    <property type="entry name" value="LysR_HTH_N"/>
</dbReference>
<dbReference type="InterPro" id="IPR036390">
    <property type="entry name" value="WH_DNA-bd_sf"/>
</dbReference>
<dbReference type="PANTHER" id="PTHR30346:SF0">
    <property type="entry name" value="HCA OPERON TRANSCRIPTIONAL ACTIVATOR HCAR"/>
    <property type="match status" value="1"/>
</dbReference>
<dbReference type="PRINTS" id="PR00039">
    <property type="entry name" value="HTHLYSR"/>
</dbReference>
<keyword evidence="3" id="KW-0238">DNA-binding</keyword>
<accession>A0ABY2X8K3</accession>
<keyword evidence="7" id="KW-1185">Reference proteome</keyword>
<keyword evidence="2" id="KW-0805">Transcription regulation</keyword>
<dbReference type="Pfam" id="PF00126">
    <property type="entry name" value="HTH_1"/>
    <property type="match status" value="1"/>
</dbReference>
<dbReference type="PROSITE" id="PS50931">
    <property type="entry name" value="HTH_LYSR"/>
    <property type="match status" value="1"/>
</dbReference>
<dbReference type="Gene3D" id="3.40.190.10">
    <property type="entry name" value="Periplasmic binding protein-like II"/>
    <property type="match status" value="2"/>
</dbReference>
<dbReference type="InterPro" id="IPR036388">
    <property type="entry name" value="WH-like_DNA-bd_sf"/>
</dbReference>
<feature type="domain" description="HTH lysR-type" evidence="5">
    <location>
        <begin position="5"/>
        <end position="62"/>
    </location>
</feature>
<sequence length="318" mass="34134">MDHLPNQRNLLAFVTTAREGSVSRAAEVLNLTQPAISHQLRKLASETGLTLFTRGPHGVHLTPDGAALLVKARQVIDALDEFRTSAGRQRRQISGSLRIGTIVDPEFTRLGQMLGLLRAHHPEVQTELVHGVSGDSIERLDRGRIDAGFYLSAREDLSALARRETPLHAVALADFTYRVIGPAGWEGRIARADWESLAAMPWIGTPPGSVHNRLLARALGKAGTQQNIVALVDQEASMLEMVRAGVGLSLCRDSIALHQRQSHGLALCEAVTVPACLSLIAPAARLQAPTTAALFALLPRIWPTADAVPTGSASELPS</sequence>
<proteinExistence type="inferred from homology"/>
<dbReference type="CDD" id="cd05466">
    <property type="entry name" value="PBP2_LTTR_substrate"/>
    <property type="match status" value="1"/>
</dbReference>
<name>A0ABY2X8K3_9RHOB</name>
<dbReference type="Pfam" id="PF03466">
    <property type="entry name" value="LysR_substrate"/>
    <property type="match status" value="1"/>
</dbReference>
<evidence type="ECO:0000313" key="6">
    <source>
        <dbReference type="EMBL" id="TMV12681.1"/>
    </source>
</evidence>
<gene>
    <name evidence="6" type="ORF">FGK64_07690</name>
</gene>
<evidence type="ECO:0000256" key="2">
    <source>
        <dbReference type="ARBA" id="ARBA00023015"/>
    </source>
</evidence>
<organism evidence="6 7">
    <name type="scientific">Arenibacterium halophilum</name>
    <dbReference type="NCBI Taxonomy" id="2583821"/>
    <lineage>
        <taxon>Bacteria</taxon>
        <taxon>Pseudomonadati</taxon>
        <taxon>Pseudomonadota</taxon>
        <taxon>Alphaproteobacteria</taxon>
        <taxon>Rhodobacterales</taxon>
        <taxon>Paracoccaceae</taxon>
        <taxon>Arenibacterium</taxon>
    </lineage>
</organism>